<keyword evidence="2" id="KW-0479">Metal-binding</keyword>
<feature type="non-terminal residue" evidence="4">
    <location>
        <position position="1"/>
    </location>
</feature>
<feature type="domain" description="RAI1-like" evidence="3">
    <location>
        <begin position="33"/>
        <end position="360"/>
    </location>
</feature>
<keyword evidence="5" id="KW-1185">Reference proteome</keyword>
<evidence type="ECO:0000256" key="1">
    <source>
        <dbReference type="ARBA" id="ARBA00006562"/>
    </source>
</evidence>
<dbReference type="EC" id="3.6.1.-" evidence="2"/>
<keyword evidence="2" id="KW-0547">Nucleotide-binding</keyword>
<dbReference type="InterPro" id="IPR013961">
    <property type="entry name" value="RAI1"/>
</dbReference>
<dbReference type="Pfam" id="PF08652">
    <property type="entry name" value="RAI1"/>
    <property type="match status" value="1"/>
</dbReference>
<dbReference type="PANTHER" id="PTHR12395:SF9">
    <property type="entry name" value="DECAPPING AND EXORIBONUCLEASE PROTEIN"/>
    <property type="match status" value="1"/>
</dbReference>
<keyword evidence="2" id="KW-0378">Hydrolase</keyword>
<comment type="cofactor">
    <cofactor evidence="2">
        <name>a divalent metal cation</name>
        <dbReference type="ChEBI" id="CHEBI:60240"/>
    </cofactor>
</comment>
<evidence type="ECO:0000259" key="3">
    <source>
        <dbReference type="Pfam" id="PF08652"/>
    </source>
</evidence>
<name>A0AAV5UC14_9BILA</name>
<dbReference type="GO" id="GO:0005634">
    <property type="term" value="C:nucleus"/>
    <property type="evidence" value="ECO:0007669"/>
    <property type="project" value="UniProtKB-SubCell"/>
</dbReference>
<gene>
    <name evidence="4" type="ORF">PENTCL1PPCAC_26392</name>
</gene>
<dbReference type="Proteomes" id="UP001432027">
    <property type="component" value="Unassembled WGS sequence"/>
</dbReference>
<evidence type="ECO:0000313" key="4">
    <source>
        <dbReference type="EMBL" id="GMT04218.1"/>
    </source>
</evidence>
<dbReference type="GO" id="GO:0004518">
    <property type="term" value="F:nuclease activity"/>
    <property type="evidence" value="ECO:0007669"/>
    <property type="project" value="UniProtKB-KW"/>
</dbReference>
<comment type="subcellular location">
    <subcellularLocation>
        <location evidence="2">Nucleus</location>
    </subcellularLocation>
</comment>
<protein>
    <recommendedName>
        <fullName evidence="2">Decapping nuclease</fullName>
        <ecNumber evidence="2">3.6.1.-</ecNumber>
    </recommendedName>
</protein>
<comment type="function">
    <text evidence="2">Decapping enzyme for NAD-capped RNAs: specifically hydrolyzes the nicotinamide adenine dinucleotide (NAD) cap from a subset of RNAs by removing the entire NAD moiety from the 5'-end of an NAD-capped RNA.</text>
</comment>
<proteinExistence type="inferred from homology"/>
<dbReference type="InterPro" id="IPR039039">
    <property type="entry name" value="RAI1-like_fam"/>
</dbReference>
<dbReference type="GO" id="GO:0000166">
    <property type="term" value="F:nucleotide binding"/>
    <property type="evidence" value="ECO:0007669"/>
    <property type="project" value="UniProtKB-KW"/>
</dbReference>
<evidence type="ECO:0000313" key="5">
    <source>
        <dbReference type="Proteomes" id="UP001432027"/>
    </source>
</evidence>
<dbReference type="GO" id="GO:0046872">
    <property type="term" value="F:metal ion binding"/>
    <property type="evidence" value="ECO:0007669"/>
    <property type="project" value="UniProtKB-KW"/>
</dbReference>
<accession>A0AAV5UC14</accession>
<dbReference type="EMBL" id="BTSX01000006">
    <property type="protein sequence ID" value="GMT04218.1"/>
    <property type="molecule type" value="Genomic_DNA"/>
</dbReference>
<sequence length="366" mass="41997">KKMDDSPVLIIPYTDYPREFIHDIDIKLNGQRRIAEFSVTADREILLNSRANARILIDKRVNKTLKIDLKKGIESIIRQELEEEACLNILLKWACLQKGDNLKEIFDNAEFVGWQGTFRRIAASIISKDAMGIIAIKVDGVIFLSETVNRYGENDSRWEEEAPFYEGFAHFKYKQVMTTNSEGKVDHDNPINNRSKFQVMVRSQLVNDSLDESIHLLVGSTVEALTQQGEPVEFKTIHKKAAIWKPNKTDGAIFRNLNCLLRCDLTDLKWIIFGARSDDYLLSRTMTRGREELEELVNDSHKISYMSLFDILKGIKKFLSEADVSSCVVEFPVETEDGKFIQISAASESETRGILTEEFKRRFSIE</sequence>
<organism evidence="4 5">
    <name type="scientific">Pristionchus entomophagus</name>
    <dbReference type="NCBI Taxonomy" id="358040"/>
    <lineage>
        <taxon>Eukaryota</taxon>
        <taxon>Metazoa</taxon>
        <taxon>Ecdysozoa</taxon>
        <taxon>Nematoda</taxon>
        <taxon>Chromadorea</taxon>
        <taxon>Rhabditida</taxon>
        <taxon>Rhabditina</taxon>
        <taxon>Diplogasteromorpha</taxon>
        <taxon>Diplogasteroidea</taxon>
        <taxon>Neodiplogasteridae</taxon>
        <taxon>Pristionchus</taxon>
    </lineage>
</organism>
<dbReference type="GO" id="GO:0110155">
    <property type="term" value="P:NAD-cap decapping"/>
    <property type="evidence" value="ECO:0007669"/>
    <property type="project" value="TreeGrafter"/>
</dbReference>
<comment type="similarity">
    <text evidence="1 2">Belongs to the DXO/Dom3Z family.</text>
</comment>
<keyword evidence="2" id="KW-0539">Nucleus</keyword>
<dbReference type="GO" id="GO:0000956">
    <property type="term" value="P:nuclear-transcribed mRNA catabolic process"/>
    <property type="evidence" value="ECO:0007669"/>
    <property type="project" value="TreeGrafter"/>
</dbReference>
<keyword evidence="2" id="KW-0540">Nuclease</keyword>
<evidence type="ECO:0000256" key="2">
    <source>
        <dbReference type="RuleBase" id="RU367113"/>
    </source>
</evidence>
<dbReference type="GO" id="GO:0003723">
    <property type="term" value="F:RNA binding"/>
    <property type="evidence" value="ECO:0007669"/>
    <property type="project" value="UniProtKB-KW"/>
</dbReference>
<dbReference type="GO" id="GO:0034353">
    <property type="term" value="F:mRNA 5'-diphosphatase activity"/>
    <property type="evidence" value="ECO:0007669"/>
    <property type="project" value="TreeGrafter"/>
</dbReference>
<comment type="caution">
    <text evidence="4">The sequence shown here is derived from an EMBL/GenBank/DDBJ whole genome shotgun (WGS) entry which is preliminary data.</text>
</comment>
<dbReference type="AlphaFoldDB" id="A0AAV5UC14"/>
<dbReference type="PANTHER" id="PTHR12395">
    <property type="entry name" value="DOM-3 RELATED"/>
    <property type="match status" value="1"/>
</dbReference>
<dbReference type="GO" id="GO:0005829">
    <property type="term" value="C:cytosol"/>
    <property type="evidence" value="ECO:0007669"/>
    <property type="project" value="TreeGrafter"/>
</dbReference>
<reference evidence="4" key="1">
    <citation type="submission" date="2023-10" db="EMBL/GenBank/DDBJ databases">
        <title>Genome assembly of Pristionchus species.</title>
        <authorList>
            <person name="Yoshida K."/>
            <person name="Sommer R.J."/>
        </authorList>
    </citation>
    <scope>NUCLEOTIDE SEQUENCE</scope>
    <source>
        <strain evidence="4">RS0144</strain>
    </source>
</reference>
<keyword evidence="2" id="KW-0694">RNA-binding</keyword>